<dbReference type="InterPro" id="IPR010131">
    <property type="entry name" value="MdtP/NodT-like"/>
</dbReference>
<dbReference type="PIRSF" id="PIRSF001892">
    <property type="entry name" value="CyaE"/>
    <property type="match status" value="1"/>
</dbReference>
<keyword evidence="9" id="KW-0732">Signal</keyword>
<dbReference type="AlphaFoldDB" id="A0A1H1XFU6"/>
<dbReference type="SUPFAM" id="SSF56954">
    <property type="entry name" value="Outer membrane efflux proteins (OEP)"/>
    <property type="match status" value="1"/>
</dbReference>
<evidence type="ECO:0000256" key="1">
    <source>
        <dbReference type="ARBA" id="ARBA00007613"/>
    </source>
</evidence>
<proteinExistence type="inferred from homology"/>
<dbReference type="Pfam" id="PF02321">
    <property type="entry name" value="OEP"/>
    <property type="match status" value="2"/>
</dbReference>
<sequence>MLKIRKALSFKWGACITLVIGMGPLSAVAGGFGPADPLRQFDDVPATAANHMFDSSPAVDGCTDNSKAELSLLDIVSSALCRNPKTREAWANVKVQTAQVGVSKAAYLPTISGTLQEAKDSTTSHGTSSNPFEVQSNSHFQNAAMTLNWVLYDFGARSAGVDYAQSKLASALAEQDSALQTVFASTVKDYYAALVAQKDRQATQQIEADAKQVLDAATLRVRHGVAAVSDQLQAQTSYYQATFNRNKAEGDWKSALGQVAIDMGRRPNVPLHLLGEEGIAPPDMAFEQSVEDLLKTAQQRHPSLIAARAELVAAQANEEVVRAQGRPTISFVGKYSYDNQPQSSGAGQQFTGETVRDRSVALQVNIPLFEGFTRTYQVRGAQAQIESKEAALSDAELQVASSVWSDYQTLKVGTENVRTSHQVLESARQSFDAAQARYAKGVTGILEVITTQTALANAQQQQISAVAGWQNARIQLASSLGNLDLKAIYP</sequence>
<evidence type="ECO:0000256" key="9">
    <source>
        <dbReference type="SAM" id="SignalP"/>
    </source>
</evidence>
<keyword evidence="3" id="KW-0812">Transmembrane</keyword>
<dbReference type="GeneID" id="300208804"/>
<keyword evidence="8" id="KW-0204">Cytolysis</keyword>
<dbReference type="RefSeq" id="WP_090207659.1">
    <property type="nucleotide sequence ID" value="NZ_LT629777.1"/>
</dbReference>
<reference evidence="11" key="1">
    <citation type="submission" date="2016-10" db="EMBL/GenBank/DDBJ databases">
        <authorList>
            <person name="Varghese N."/>
            <person name="Submissions S."/>
        </authorList>
    </citation>
    <scope>NUCLEOTIDE SEQUENCE [LARGE SCALE GENOMIC DNA]</scope>
    <source>
        <strain evidence="11">ATCC 23835</strain>
    </source>
</reference>
<dbReference type="PANTHER" id="PTHR30203">
    <property type="entry name" value="OUTER MEMBRANE CATION EFFLUX PROTEIN"/>
    <property type="match status" value="1"/>
</dbReference>
<dbReference type="InterPro" id="IPR028351">
    <property type="entry name" value="CyaE"/>
</dbReference>
<comment type="subcellular location">
    <subcellularLocation>
        <location evidence="8">Cell outer membrane</location>
        <topology evidence="8">Peripheral membrane protein</topology>
    </subcellularLocation>
</comment>
<comment type="function">
    <text evidence="8">CyaE is necessary for transport of calmodulin-sensitive adenylate cyclase-hemolysin (cyclolysin).</text>
</comment>
<evidence type="ECO:0000256" key="7">
    <source>
        <dbReference type="ARBA" id="ARBA00023288"/>
    </source>
</evidence>
<evidence type="ECO:0000256" key="3">
    <source>
        <dbReference type="ARBA" id="ARBA00022692"/>
    </source>
</evidence>
<keyword evidence="8" id="KW-0813">Transport</keyword>
<gene>
    <name evidence="10" type="ORF">SAMN05216598_3887</name>
</gene>
<evidence type="ECO:0000256" key="8">
    <source>
        <dbReference type="PIRNR" id="PIRNR001892"/>
    </source>
</evidence>
<keyword evidence="4 8" id="KW-0472">Membrane</keyword>
<dbReference type="GO" id="GO:0015562">
    <property type="term" value="F:efflux transmembrane transporter activity"/>
    <property type="evidence" value="ECO:0007669"/>
    <property type="project" value="InterPro"/>
</dbReference>
<evidence type="ECO:0000313" key="10">
    <source>
        <dbReference type="EMBL" id="SDT08022.1"/>
    </source>
</evidence>
<dbReference type="GO" id="GO:0031640">
    <property type="term" value="P:killing of cells of another organism"/>
    <property type="evidence" value="ECO:0007669"/>
    <property type="project" value="UniProtKB-KW"/>
</dbReference>
<dbReference type="PANTHER" id="PTHR30203:SF29">
    <property type="entry name" value="PROTEIN CYAE"/>
    <property type="match status" value="1"/>
</dbReference>
<evidence type="ECO:0000256" key="2">
    <source>
        <dbReference type="ARBA" id="ARBA00022452"/>
    </source>
</evidence>
<organism evidence="10 11">
    <name type="scientific">Pseudomonas asplenii</name>
    <dbReference type="NCBI Taxonomy" id="53407"/>
    <lineage>
        <taxon>Bacteria</taxon>
        <taxon>Pseudomonadati</taxon>
        <taxon>Pseudomonadota</taxon>
        <taxon>Gammaproteobacteria</taxon>
        <taxon>Pseudomonadales</taxon>
        <taxon>Pseudomonadaceae</taxon>
        <taxon>Pseudomonas</taxon>
    </lineage>
</organism>
<keyword evidence="6 8" id="KW-0998">Cell outer membrane</keyword>
<keyword evidence="5" id="KW-0564">Palmitate</keyword>
<evidence type="ECO:0000256" key="5">
    <source>
        <dbReference type="ARBA" id="ARBA00023139"/>
    </source>
</evidence>
<keyword evidence="8" id="KW-0354">Hemolysis</keyword>
<dbReference type="Gene3D" id="1.20.1600.10">
    <property type="entry name" value="Outer membrane efflux proteins (OEP)"/>
    <property type="match status" value="1"/>
</dbReference>
<evidence type="ECO:0000256" key="6">
    <source>
        <dbReference type="ARBA" id="ARBA00023237"/>
    </source>
</evidence>
<comment type="similarity">
    <text evidence="1 8">Belongs to the outer membrane factor (OMF) (TC 1.B.17) family.</text>
</comment>
<evidence type="ECO:0000313" key="11">
    <source>
        <dbReference type="Proteomes" id="UP000199524"/>
    </source>
</evidence>
<evidence type="ECO:0000256" key="4">
    <source>
        <dbReference type="ARBA" id="ARBA00023136"/>
    </source>
</evidence>
<accession>A0A1H1XFU6</accession>
<dbReference type="Proteomes" id="UP000199524">
    <property type="component" value="Chromosome I"/>
</dbReference>
<keyword evidence="7" id="KW-0449">Lipoprotein</keyword>
<feature type="signal peptide" evidence="9">
    <location>
        <begin position="1"/>
        <end position="29"/>
    </location>
</feature>
<dbReference type="GO" id="GO:0009279">
    <property type="term" value="C:cell outer membrane"/>
    <property type="evidence" value="ECO:0007669"/>
    <property type="project" value="UniProtKB-SubCell"/>
</dbReference>
<dbReference type="InterPro" id="IPR003423">
    <property type="entry name" value="OMP_efflux"/>
</dbReference>
<protein>
    <recommendedName>
        <fullName evidence="8">Protein CyaE</fullName>
    </recommendedName>
</protein>
<keyword evidence="11" id="KW-1185">Reference proteome</keyword>
<dbReference type="EMBL" id="LT629777">
    <property type="protein sequence ID" value="SDT08022.1"/>
    <property type="molecule type" value="Genomic_DNA"/>
</dbReference>
<keyword evidence="2" id="KW-1134">Transmembrane beta strand</keyword>
<name>A0A1H1XFU6_9PSED</name>
<feature type="chain" id="PRO_5009265486" description="Protein CyaE" evidence="9">
    <location>
        <begin position="30"/>
        <end position="490"/>
    </location>
</feature>